<dbReference type="GO" id="GO:0046872">
    <property type="term" value="F:metal ion binding"/>
    <property type="evidence" value="ECO:0007669"/>
    <property type="project" value="UniProtKB-KW"/>
</dbReference>
<comment type="similarity">
    <text evidence="1">Belongs to the TfdA dioxygenase family.</text>
</comment>
<dbReference type="SUPFAM" id="SSF51197">
    <property type="entry name" value="Clavaminate synthase-like"/>
    <property type="match status" value="1"/>
</dbReference>
<evidence type="ECO:0000256" key="4">
    <source>
        <dbReference type="ARBA" id="ARBA00023002"/>
    </source>
</evidence>
<protein>
    <submittedName>
        <fullName evidence="7">TfdA</fullName>
    </submittedName>
</protein>
<dbReference type="GO" id="GO:0016706">
    <property type="term" value="F:2-oxoglutarate-dependent dioxygenase activity"/>
    <property type="evidence" value="ECO:0007669"/>
    <property type="project" value="UniProtKB-ARBA"/>
</dbReference>
<dbReference type="EMBL" id="EU827438">
    <property type="protein sequence ID" value="ACF35465.1"/>
    <property type="molecule type" value="Genomic_DNA"/>
</dbReference>
<evidence type="ECO:0000313" key="7">
    <source>
        <dbReference type="EMBL" id="ACF35465.1"/>
    </source>
</evidence>
<dbReference type="SMR" id="B5A9J4"/>
<sequence length="297" mass="33723">MSINSEYLHPLFVGQVDNLALQGALSPAEVRDVENEMDQKAVLVFRGQPLDQDQQIAFARNFGQLEGGFIKVNQRPSRFKYAELADISNVSVDGKVAERDAREVVGNFANQLWHSDSSFQQPAARYSMLSAIVLPPSGGDTEFCDMRAAYDDLPEDFKKELQGLRAEHYALHSRFILGDTEYSESQRNAMPPVSWPLIRTHAGSGRKFLFIGAHASHIEGRPVAEGRMLLAELLEHATQPKFVYRHSWKVGDLVMWDNRCVLHRGRRYDVTARRELRRATTLGRRCRLSPRGQSWVQ</sequence>
<keyword evidence="3" id="KW-0223">Dioxygenase</keyword>
<keyword evidence="4" id="KW-0560">Oxidoreductase</keyword>
<dbReference type="InterPro" id="IPR042098">
    <property type="entry name" value="TauD-like_sf"/>
</dbReference>
<accession>B5A9J4</accession>
<evidence type="ECO:0000256" key="2">
    <source>
        <dbReference type="ARBA" id="ARBA00022723"/>
    </source>
</evidence>
<proteinExistence type="inferred from homology"/>
<keyword evidence="2" id="KW-0479">Metal-binding</keyword>
<keyword evidence="5" id="KW-0408">Iron</keyword>
<dbReference type="Pfam" id="PF02668">
    <property type="entry name" value="TauD"/>
    <property type="match status" value="1"/>
</dbReference>
<feature type="domain" description="TauD/TfdA-like" evidence="6">
    <location>
        <begin position="7"/>
        <end position="280"/>
    </location>
</feature>
<evidence type="ECO:0000256" key="3">
    <source>
        <dbReference type="ARBA" id="ARBA00022964"/>
    </source>
</evidence>
<dbReference type="PANTHER" id="PTHR43779:SF3">
    <property type="entry name" value="(3R)-3-[(CARBOXYMETHYL)AMINO]FATTY ACID OXYGENASE_DECARBOXYLASE"/>
    <property type="match status" value="1"/>
</dbReference>
<evidence type="ECO:0000259" key="6">
    <source>
        <dbReference type="Pfam" id="PF02668"/>
    </source>
</evidence>
<evidence type="ECO:0000256" key="5">
    <source>
        <dbReference type="ARBA" id="ARBA00023004"/>
    </source>
</evidence>
<reference evidence="7" key="1">
    <citation type="journal article" date="2010" name="Syst. Appl. Microbiol.">
        <title>Comparison of 16S rRNA gene phylogeny and functional tfdA gene distribution in thirty-one different 2,4-dichlorophenoxyacetic acid and 4-chloro-2-methylphenoxyacetic acid degraders.</title>
        <authorList>
            <person name="Baelum J."/>
            <person name="Jacobsen C.S."/>
            <person name="Holben W.E."/>
        </authorList>
    </citation>
    <scope>NUCLEOTIDE SEQUENCE</scope>
    <source>
        <strain evidence="7">TFD36</strain>
    </source>
</reference>
<gene>
    <name evidence="7" type="primary">tfdA</name>
</gene>
<evidence type="ECO:0000256" key="1">
    <source>
        <dbReference type="ARBA" id="ARBA00005896"/>
    </source>
</evidence>
<dbReference type="InterPro" id="IPR051178">
    <property type="entry name" value="TfdA_dioxygenase"/>
</dbReference>
<dbReference type="InterPro" id="IPR003819">
    <property type="entry name" value="TauD/TfdA-like"/>
</dbReference>
<name>B5A9J4_9BURK</name>
<dbReference type="Gene3D" id="3.60.130.10">
    <property type="entry name" value="Clavaminate synthase-like"/>
    <property type="match status" value="1"/>
</dbReference>
<dbReference type="PANTHER" id="PTHR43779">
    <property type="entry name" value="DIOXYGENASE RV0097-RELATED"/>
    <property type="match status" value="1"/>
</dbReference>
<dbReference type="AlphaFoldDB" id="B5A9J4"/>
<organism evidence="7">
    <name type="scientific">Burkholderia sp. TFD36</name>
    <dbReference type="NCBI Taxonomy" id="546453"/>
    <lineage>
        <taxon>Bacteria</taxon>
        <taxon>Pseudomonadati</taxon>
        <taxon>Pseudomonadota</taxon>
        <taxon>Betaproteobacteria</taxon>
        <taxon>Burkholderiales</taxon>
        <taxon>Burkholderiaceae</taxon>
        <taxon>Burkholderia</taxon>
    </lineage>
</organism>